<dbReference type="InParanoid" id="H1Z1M2"/>
<name>H1Z1M2_9EURY</name>
<protein>
    <submittedName>
        <fullName evidence="1">Uncharacterized protein</fullName>
    </submittedName>
</protein>
<proteinExistence type="predicted"/>
<gene>
    <name evidence="1" type="ORF">Metlim_0409</name>
</gene>
<sequence>MVIITMVGGGKIMAKLFLKEMNKRYCDHNIFFNSCSNINDVYRNHTILLNIISMKDYVN</sequence>
<reference evidence="1 2" key="1">
    <citation type="submission" date="2011-10" db="EMBL/GenBank/DDBJ databases">
        <title>The Improved High-Quality Draft genome of Methanoplanus limicola DSM 2279.</title>
        <authorList>
            <consortium name="US DOE Joint Genome Institute (JGI-PGF)"/>
            <person name="Lucas S."/>
            <person name="Copeland A."/>
            <person name="Lapidus A."/>
            <person name="Glavina del Rio T."/>
            <person name="Dalin E."/>
            <person name="Tice H."/>
            <person name="Bruce D."/>
            <person name="Goodwin L."/>
            <person name="Pitluck S."/>
            <person name="Peters L."/>
            <person name="Mikhailova N."/>
            <person name="Lu M."/>
            <person name="Kyrpides N."/>
            <person name="Mavromatis K."/>
            <person name="Ivanova N."/>
            <person name="Markowitz V."/>
            <person name="Cheng J.-F."/>
            <person name="Hugenholtz P."/>
            <person name="Woyke T."/>
            <person name="Wu D."/>
            <person name="Wirth R."/>
            <person name="Brambilla E.-M."/>
            <person name="Klenk H.-P."/>
            <person name="Eisen J.A."/>
        </authorList>
    </citation>
    <scope>NUCLEOTIDE SEQUENCE [LARGE SCALE GENOMIC DNA]</scope>
    <source>
        <strain evidence="1 2">DSM 2279</strain>
    </source>
</reference>
<dbReference type="EMBL" id="CM001436">
    <property type="protein sequence ID" value="EHQ34548.1"/>
    <property type="molecule type" value="Genomic_DNA"/>
</dbReference>
<evidence type="ECO:0000313" key="1">
    <source>
        <dbReference type="EMBL" id="EHQ34548.1"/>
    </source>
</evidence>
<dbReference type="AlphaFoldDB" id="H1Z1M2"/>
<keyword evidence="2" id="KW-1185">Reference proteome</keyword>
<organism evidence="1 2">
    <name type="scientific">Methanoplanus limicola DSM 2279</name>
    <dbReference type="NCBI Taxonomy" id="937775"/>
    <lineage>
        <taxon>Archaea</taxon>
        <taxon>Methanobacteriati</taxon>
        <taxon>Methanobacteriota</taxon>
        <taxon>Stenosarchaea group</taxon>
        <taxon>Methanomicrobia</taxon>
        <taxon>Methanomicrobiales</taxon>
        <taxon>Methanomicrobiaceae</taxon>
        <taxon>Methanoplanus</taxon>
    </lineage>
</organism>
<accession>H1Z1M2</accession>
<dbReference type="HOGENOM" id="CLU_2949311_0_0_2"/>
<dbReference type="Proteomes" id="UP000005741">
    <property type="component" value="Chromosome"/>
</dbReference>
<evidence type="ECO:0000313" key="2">
    <source>
        <dbReference type="Proteomes" id="UP000005741"/>
    </source>
</evidence>
<dbReference type="STRING" id="937775.Metlim_0409"/>